<evidence type="ECO:0008006" key="3">
    <source>
        <dbReference type="Google" id="ProtNLM"/>
    </source>
</evidence>
<dbReference type="AlphaFoldDB" id="A0A8T9SVT8"/>
<evidence type="ECO:0000313" key="2">
    <source>
        <dbReference type="Proteomes" id="UP000829925"/>
    </source>
</evidence>
<name>A0A8T9SVT8_9BACT</name>
<dbReference type="KEGG" id="haei:MUN82_01915"/>
<accession>A0A8T9SVT8</accession>
<dbReference type="Proteomes" id="UP000829925">
    <property type="component" value="Chromosome"/>
</dbReference>
<protein>
    <recommendedName>
        <fullName evidence="3">Phage protein</fullName>
    </recommendedName>
</protein>
<reference evidence="1 2" key="1">
    <citation type="submission" date="2022-04" db="EMBL/GenBank/DDBJ databases">
        <title>Hymenobacter sp. isolated from the air.</title>
        <authorList>
            <person name="Won M."/>
            <person name="Lee C.-M."/>
            <person name="Woen H.-Y."/>
            <person name="Kwon S.-W."/>
        </authorList>
    </citation>
    <scope>NUCLEOTIDE SEQUENCE [LARGE SCALE GENOMIC DNA]</scope>
    <source>
        <strain evidence="2">5413 J-13</strain>
    </source>
</reference>
<sequence>MIDKLAEVNYLTFKGKKHPFVVSNILQQFEFCKVRGIKLSEYYAELGKLNVEEGEVEVSPEYMEVLTAYIYSTLYAGYTNKKKPVDFKAIDVLEWYLTSSAEEITELVKPVTIFAEAIQDNNTDEEPKKA</sequence>
<evidence type="ECO:0000313" key="1">
    <source>
        <dbReference type="EMBL" id="UOR05867.1"/>
    </source>
</evidence>
<dbReference type="RefSeq" id="WP_245094471.1">
    <property type="nucleotide sequence ID" value="NZ_CP095053.1"/>
</dbReference>
<gene>
    <name evidence="1" type="ORF">MUN82_01915</name>
</gene>
<keyword evidence="2" id="KW-1185">Reference proteome</keyword>
<proteinExistence type="predicted"/>
<organism evidence="1 2">
    <name type="scientific">Hymenobacter aerilatus</name>
    <dbReference type="NCBI Taxonomy" id="2932251"/>
    <lineage>
        <taxon>Bacteria</taxon>
        <taxon>Pseudomonadati</taxon>
        <taxon>Bacteroidota</taxon>
        <taxon>Cytophagia</taxon>
        <taxon>Cytophagales</taxon>
        <taxon>Hymenobacteraceae</taxon>
        <taxon>Hymenobacter</taxon>
    </lineage>
</organism>
<dbReference type="EMBL" id="CP095053">
    <property type="protein sequence ID" value="UOR05867.1"/>
    <property type="molecule type" value="Genomic_DNA"/>
</dbReference>